<evidence type="ECO:0000256" key="5">
    <source>
        <dbReference type="ARBA" id="ARBA00022777"/>
    </source>
</evidence>
<dbReference type="OrthoDB" id="3369at2157"/>
<reference evidence="11" key="1">
    <citation type="submission" date="2019-12" db="EMBL/GenBank/DDBJ databases">
        <title>Whole-genome sequence of Halomicrobium mukohataei pws1.</title>
        <authorList>
            <person name="Verma D.K."/>
            <person name="Gopal K."/>
            <person name="Prasad E.S."/>
        </authorList>
    </citation>
    <scope>NUCLEOTIDE SEQUENCE</scope>
    <source>
        <strain evidence="11">Pws1</strain>
    </source>
</reference>
<keyword evidence="5" id="KW-0418">Kinase</keyword>
<feature type="transmembrane region" description="Helical" evidence="8">
    <location>
        <begin position="142"/>
        <end position="167"/>
    </location>
</feature>
<feature type="transmembrane region" description="Helical" evidence="8">
    <location>
        <begin position="179"/>
        <end position="200"/>
    </location>
</feature>
<dbReference type="SUPFAM" id="SSF55874">
    <property type="entry name" value="ATPase domain of HSP90 chaperone/DNA topoisomerase II/histidine kinase"/>
    <property type="match status" value="1"/>
</dbReference>
<dbReference type="InterPro" id="IPR031621">
    <property type="entry name" value="HisKA_7TM"/>
</dbReference>
<accession>A0A847U8E1</accession>
<feature type="transmembrane region" description="Helical" evidence="8">
    <location>
        <begin position="70"/>
        <end position="90"/>
    </location>
</feature>
<evidence type="ECO:0000256" key="8">
    <source>
        <dbReference type="SAM" id="Phobius"/>
    </source>
</evidence>
<comment type="caution">
    <text evidence="11">The sequence shown here is derived from an EMBL/GenBank/DDBJ whole genome shotgun (WGS) entry which is preliminary data.</text>
</comment>
<dbReference type="InterPro" id="IPR036890">
    <property type="entry name" value="HATPase_C_sf"/>
</dbReference>
<dbReference type="InterPro" id="IPR005467">
    <property type="entry name" value="His_kinase_dom"/>
</dbReference>
<feature type="region of interest" description="Disordered" evidence="7">
    <location>
        <begin position="465"/>
        <end position="510"/>
    </location>
</feature>
<feature type="domain" description="Histidine kinase" evidence="9">
    <location>
        <begin position="352"/>
        <end position="588"/>
    </location>
</feature>
<feature type="transmembrane region" description="Helical" evidence="8">
    <location>
        <begin position="37"/>
        <end position="58"/>
    </location>
</feature>
<dbReference type="InterPro" id="IPR036097">
    <property type="entry name" value="HisK_dim/P_sf"/>
</dbReference>
<dbReference type="Gene3D" id="3.30.450.20">
    <property type="entry name" value="PAS domain"/>
    <property type="match status" value="1"/>
</dbReference>
<dbReference type="PANTHER" id="PTHR44936:SF10">
    <property type="entry name" value="SENSOR PROTEIN RSTB"/>
    <property type="match status" value="1"/>
</dbReference>
<dbReference type="InterPro" id="IPR003594">
    <property type="entry name" value="HATPase_dom"/>
</dbReference>
<feature type="transmembrane region" description="Helical" evidence="8">
    <location>
        <begin position="102"/>
        <end position="122"/>
    </location>
</feature>
<organism evidence="11 12">
    <name type="scientific">Halomicrobium mukohataei</name>
    <dbReference type="NCBI Taxonomy" id="57705"/>
    <lineage>
        <taxon>Archaea</taxon>
        <taxon>Methanobacteriati</taxon>
        <taxon>Methanobacteriota</taxon>
        <taxon>Stenosarchaea group</taxon>
        <taxon>Halobacteria</taxon>
        <taxon>Halobacteriales</taxon>
        <taxon>Haloarculaceae</taxon>
        <taxon>Halomicrobium</taxon>
    </lineage>
</organism>
<dbReference type="GO" id="GO:0000155">
    <property type="term" value="F:phosphorelay sensor kinase activity"/>
    <property type="evidence" value="ECO:0007669"/>
    <property type="project" value="InterPro"/>
</dbReference>
<dbReference type="AlphaFoldDB" id="A0A847U8E1"/>
<evidence type="ECO:0000256" key="1">
    <source>
        <dbReference type="ARBA" id="ARBA00000085"/>
    </source>
</evidence>
<evidence type="ECO:0000259" key="9">
    <source>
        <dbReference type="PROSITE" id="PS50109"/>
    </source>
</evidence>
<dbReference type="Gene3D" id="3.30.565.10">
    <property type="entry name" value="Histidine kinase-like ATPase, C-terminal domain"/>
    <property type="match status" value="1"/>
</dbReference>
<dbReference type="InterPro" id="IPR050980">
    <property type="entry name" value="2C_sensor_his_kinase"/>
</dbReference>
<dbReference type="PANTHER" id="PTHR44936">
    <property type="entry name" value="SENSOR PROTEIN CREC"/>
    <property type="match status" value="1"/>
</dbReference>
<keyword evidence="8" id="KW-0472">Membrane</keyword>
<evidence type="ECO:0000256" key="7">
    <source>
        <dbReference type="SAM" id="MobiDB-lite"/>
    </source>
</evidence>
<evidence type="ECO:0000256" key="4">
    <source>
        <dbReference type="ARBA" id="ARBA00022741"/>
    </source>
</evidence>
<dbReference type="PROSITE" id="PS50112">
    <property type="entry name" value="PAS"/>
    <property type="match status" value="1"/>
</dbReference>
<gene>
    <name evidence="11" type="ORF">GOC74_04805</name>
</gene>
<sequence>MIAGSWIVVASLASGVGTLTLLGRLWRYREKPGAKWFLLSLVCQALWSVSYAVSLLVFDETVRLALEVLGWALLAGIAVYFLAFALAYTGRGHLVETPWYRALLTLPAVAVVLLGTNPWHGLVWDEFSVVAVAGLAGTAYELRLWAVVVATGGVLIALLGSLVLFDTVASYGRLYRREAIAVGVSTVPPLSAVIVWLYEIGPVPELNFATVLFLPHIALDAYAFVRSDMFEFHPATRREGERAAIEDLGNPVVVVDEHDRIVTLNAAAESVLGVEKAQALTEPLAAFLTDETFAGPDETDRVTVDTDGRRRTYSLATTPLTASGDRLGSTVVLQDITEEIQREQRLQVLNRVVRHNLRNDMTVVRGFAEAANEATDDTEVSELLDTVEGKADDLVDLGEKARAIEGILGADRRATTVELAALLSDAVDDVDADVPIATDVPDVTVTVDADTLRVLCVALVENAVEHGSTSPESRTPRDAVEHGSTSPGSHSRRDAATAQPDETSDERAPVRVTATVRDGGVEIAIADDGPGLPEHELDVLAAGEETDLEHSTGLGLWLASWATRRLGGDLNFEVDDGTTARLWFPVEEDGKPS</sequence>
<dbReference type="EMBL" id="WOYG01000001">
    <property type="protein sequence ID" value="NLV09249.1"/>
    <property type="molecule type" value="Genomic_DNA"/>
</dbReference>
<evidence type="ECO:0000256" key="6">
    <source>
        <dbReference type="ARBA" id="ARBA00022840"/>
    </source>
</evidence>
<feature type="domain" description="PAS" evidence="10">
    <location>
        <begin position="237"/>
        <end position="280"/>
    </location>
</feature>
<dbReference type="PROSITE" id="PS50109">
    <property type="entry name" value="HIS_KIN"/>
    <property type="match status" value="1"/>
</dbReference>
<keyword evidence="3" id="KW-0808">Transferase</keyword>
<name>A0A847U8E1_9EURY</name>
<evidence type="ECO:0000259" key="10">
    <source>
        <dbReference type="PROSITE" id="PS50112"/>
    </source>
</evidence>
<dbReference type="InterPro" id="IPR035965">
    <property type="entry name" value="PAS-like_dom_sf"/>
</dbReference>
<dbReference type="InterPro" id="IPR013656">
    <property type="entry name" value="PAS_4"/>
</dbReference>
<keyword evidence="8" id="KW-1133">Transmembrane helix</keyword>
<dbReference type="RefSeq" id="WP_170093142.1">
    <property type="nucleotide sequence ID" value="NZ_WOYG01000001.1"/>
</dbReference>
<dbReference type="NCBIfam" id="TIGR00229">
    <property type="entry name" value="sensory_box"/>
    <property type="match status" value="1"/>
</dbReference>
<keyword evidence="8" id="KW-0812">Transmembrane</keyword>
<dbReference type="EC" id="2.7.13.3" evidence="2"/>
<dbReference type="Proteomes" id="UP000608662">
    <property type="component" value="Unassembled WGS sequence"/>
</dbReference>
<proteinExistence type="predicted"/>
<dbReference type="Pfam" id="PF08448">
    <property type="entry name" value="PAS_4"/>
    <property type="match status" value="1"/>
</dbReference>
<evidence type="ECO:0000256" key="2">
    <source>
        <dbReference type="ARBA" id="ARBA00012438"/>
    </source>
</evidence>
<evidence type="ECO:0000313" key="11">
    <source>
        <dbReference type="EMBL" id="NLV09249.1"/>
    </source>
</evidence>
<dbReference type="SMART" id="SM00387">
    <property type="entry name" value="HATPase_c"/>
    <property type="match status" value="1"/>
</dbReference>
<dbReference type="Pfam" id="PF02518">
    <property type="entry name" value="HATPase_c"/>
    <property type="match status" value="1"/>
</dbReference>
<feature type="transmembrane region" description="Helical" evidence="8">
    <location>
        <begin position="6"/>
        <end position="25"/>
    </location>
</feature>
<keyword evidence="4" id="KW-0547">Nucleotide-binding</keyword>
<protein>
    <recommendedName>
        <fullName evidence="2">histidine kinase</fullName>
        <ecNumber evidence="2">2.7.13.3</ecNumber>
    </recommendedName>
</protein>
<evidence type="ECO:0000313" key="12">
    <source>
        <dbReference type="Proteomes" id="UP000608662"/>
    </source>
</evidence>
<dbReference type="InterPro" id="IPR000014">
    <property type="entry name" value="PAS"/>
</dbReference>
<evidence type="ECO:0000256" key="3">
    <source>
        <dbReference type="ARBA" id="ARBA00022679"/>
    </source>
</evidence>
<dbReference type="GO" id="GO:0005524">
    <property type="term" value="F:ATP binding"/>
    <property type="evidence" value="ECO:0007669"/>
    <property type="project" value="UniProtKB-KW"/>
</dbReference>
<dbReference type="Pfam" id="PF16927">
    <property type="entry name" value="HisKA_7TM"/>
    <property type="match status" value="1"/>
</dbReference>
<keyword evidence="6" id="KW-0067">ATP-binding</keyword>
<dbReference type="SUPFAM" id="SSF47384">
    <property type="entry name" value="Homodimeric domain of signal transducing histidine kinase"/>
    <property type="match status" value="1"/>
</dbReference>
<dbReference type="SUPFAM" id="SSF55785">
    <property type="entry name" value="PYP-like sensor domain (PAS domain)"/>
    <property type="match status" value="1"/>
</dbReference>
<comment type="catalytic activity">
    <reaction evidence="1">
        <text>ATP + protein L-histidine = ADP + protein N-phospho-L-histidine.</text>
        <dbReference type="EC" id="2.7.13.3"/>
    </reaction>
</comment>